<dbReference type="Proteomes" id="UP001153678">
    <property type="component" value="Unassembled WGS sequence"/>
</dbReference>
<protein>
    <submittedName>
        <fullName evidence="1">13754_t:CDS:1</fullName>
    </submittedName>
</protein>
<proteinExistence type="predicted"/>
<keyword evidence="2" id="KW-1185">Reference proteome</keyword>
<evidence type="ECO:0000313" key="1">
    <source>
        <dbReference type="EMBL" id="CAI2190924.1"/>
    </source>
</evidence>
<reference evidence="1" key="1">
    <citation type="submission" date="2022-08" db="EMBL/GenBank/DDBJ databases">
        <authorList>
            <person name="Kallberg Y."/>
            <person name="Tangrot J."/>
            <person name="Rosling A."/>
        </authorList>
    </citation>
    <scope>NUCLEOTIDE SEQUENCE</scope>
    <source>
        <strain evidence="1">Wild A</strain>
    </source>
</reference>
<dbReference type="EMBL" id="CAMKVN010006947">
    <property type="protein sequence ID" value="CAI2190924.1"/>
    <property type="molecule type" value="Genomic_DNA"/>
</dbReference>
<organism evidence="1 2">
    <name type="scientific">Funneliformis geosporum</name>
    <dbReference type="NCBI Taxonomy" id="1117311"/>
    <lineage>
        <taxon>Eukaryota</taxon>
        <taxon>Fungi</taxon>
        <taxon>Fungi incertae sedis</taxon>
        <taxon>Mucoromycota</taxon>
        <taxon>Glomeromycotina</taxon>
        <taxon>Glomeromycetes</taxon>
        <taxon>Glomerales</taxon>
        <taxon>Glomeraceae</taxon>
        <taxon>Funneliformis</taxon>
    </lineage>
</organism>
<feature type="non-terminal residue" evidence="1">
    <location>
        <position position="1"/>
    </location>
</feature>
<dbReference type="AlphaFoldDB" id="A0A9W4T5A4"/>
<accession>A0A9W4T5A4</accession>
<comment type="caution">
    <text evidence="1">The sequence shown here is derived from an EMBL/GenBank/DDBJ whole genome shotgun (WGS) entry which is preliminary data.</text>
</comment>
<evidence type="ECO:0000313" key="2">
    <source>
        <dbReference type="Proteomes" id="UP001153678"/>
    </source>
</evidence>
<sequence length="51" mass="6066">SDVEFIKYNNIIQESFKDNENLQEEVNIEELDNEIEDNINLEENFGNYLQG</sequence>
<name>A0A9W4T5A4_9GLOM</name>
<gene>
    <name evidence="1" type="ORF">FWILDA_LOCUS14818</name>
</gene>